<keyword evidence="2" id="KW-1185">Reference proteome</keyword>
<dbReference type="Proteomes" id="UP000216021">
    <property type="component" value="Unassembled WGS sequence"/>
</dbReference>
<sequence length="122" mass="13223">MKETQSNAASNDSTPSPVWGLQSAITPRLGARLVQQGNHLHFLADRAGFVGTFSPDALKTLDAAFPVLIEQLEACLRSGELDQRRQHCVTVQHAGFTCDADTLGSFGHIYIAVYQTTLPNLV</sequence>
<name>A0A1S8CLB1_9GAMM</name>
<proteinExistence type="predicted"/>
<dbReference type="GO" id="GO:0051495">
    <property type="term" value="P:positive regulation of cytoskeleton organization"/>
    <property type="evidence" value="ECO:0007669"/>
    <property type="project" value="InterPro"/>
</dbReference>
<dbReference type="SUPFAM" id="SSF143737">
    <property type="entry name" value="YeeU-like"/>
    <property type="match status" value="1"/>
</dbReference>
<dbReference type="OrthoDB" id="5588975at2"/>
<dbReference type="InterPro" id="IPR038025">
    <property type="entry name" value="CbeA_sf"/>
</dbReference>
<dbReference type="Pfam" id="PF06154">
    <property type="entry name" value="CbeA_antitoxin"/>
    <property type="match status" value="1"/>
</dbReference>
<dbReference type="STRING" id="2034155.BMI79_07325"/>
<dbReference type="AlphaFoldDB" id="A0A1S8CLB1"/>
<organism evidence="1 2">
    <name type="scientific">Serratia oryzae</name>
    <dbReference type="NCBI Taxonomy" id="2034155"/>
    <lineage>
        <taxon>Bacteria</taxon>
        <taxon>Pseudomonadati</taxon>
        <taxon>Pseudomonadota</taxon>
        <taxon>Gammaproteobacteria</taxon>
        <taxon>Enterobacterales</taxon>
        <taxon>Yersiniaceae</taxon>
        <taxon>Serratia</taxon>
    </lineage>
</organism>
<dbReference type="EMBL" id="MOXD01000003">
    <property type="protein sequence ID" value="OMQ24626.1"/>
    <property type="molecule type" value="Genomic_DNA"/>
</dbReference>
<gene>
    <name evidence="1" type="ORF">BMI79_07325</name>
</gene>
<reference evidence="1 2" key="1">
    <citation type="submission" date="2016-11" db="EMBL/GenBank/DDBJ databases">
        <title>Rahnella oryzae sp. nov., isolated from rice root.</title>
        <authorList>
            <person name="Zhang X.-X."/>
            <person name="Zhang J."/>
        </authorList>
    </citation>
    <scope>NUCLEOTIDE SEQUENCE [LARGE SCALE GENOMIC DNA]</scope>
    <source>
        <strain evidence="1 2">J11-6</strain>
    </source>
</reference>
<evidence type="ECO:0000313" key="1">
    <source>
        <dbReference type="EMBL" id="OMQ24626.1"/>
    </source>
</evidence>
<evidence type="ECO:0000313" key="2">
    <source>
        <dbReference type="Proteomes" id="UP000216021"/>
    </source>
</evidence>
<dbReference type="RefSeq" id="WP_076941508.1">
    <property type="nucleotide sequence ID" value="NZ_MOXD01000003.1"/>
</dbReference>
<evidence type="ECO:0008006" key="3">
    <source>
        <dbReference type="Google" id="ProtNLM"/>
    </source>
</evidence>
<dbReference type="Gene3D" id="3.30.450.20">
    <property type="entry name" value="PAS domain"/>
    <property type="match status" value="1"/>
</dbReference>
<dbReference type="InterPro" id="IPR009320">
    <property type="entry name" value="Antitoxin_CbeA"/>
</dbReference>
<protein>
    <recommendedName>
        <fullName evidence="3">Antitoxin</fullName>
    </recommendedName>
</protein>
<accession>A0A1S8CLB1</accession>
<comment type="caution">
    <text evidence="1">The sequence shown here is derived from an EMBL/GenBank/DDBJ whole genome shotgun (WGS) entry which is preliminary data.</text>
</comment>